<comment type="similarity">
    <text evidence="3 8">Belongs to the flavodoxin family.</text>
</comment>
<dbReference type="InterPro" id="IPR029039">
    <property type="entry name" value="Flavoprotein-like_sf"/>
</dbReference>
<dbReference type="InterPro" id="IPR050619">
    <property type="entry name" value="Flavodoxin"/>
</dbReference>
<evidence type="ECO:0000256" key="6">
    <source>
        <dbReference type="ARBA" id="ARBA00022643"/>
    </source>
</evidence>
<evidence type="ECO:0000256" key="2">
    <source>
        <dbReference type="ARBA" id="ARBA00003297"/>
    </source>
</evidence>
<dbReference type="NCBIfam" id="NF009023">
    <property type="entry name" value="PRK12359.1"/>
    <property type="match status" value="1"/>
</dbReference>
<protein>
    <recommendedName>
        <fullName evidence="8">Flavodoxin</fullName>
    </recommendedName>
</protein>
<accession>H2IW59</accession>
<comment type="function">
    <text evidence="2 8">Low-potential electron donor to a number of redox enzymes.</text>
</comment>
<reference evidence="10 11" key="1">
    <citation type="journal article" date="2012" name="J. Bacteriol.">
        <title>Complete Genome Sequence of Rahnella aquatilis CIP 78.65.</title>
        <authorList>
            <person name="Martinez R.J."/>
            <person name="Bruce D."/>
            <person name="Detter C."/>
            <person name="Goodwin L.A."/>
            <person name="Han J."/>
            <person name="Han C.S."/>
            <person name="Held B."/>
            <person name="Land M.L."/>
            <person name="Mikhailova N."/>
            <person name="Nolan M."/>
            <person name="Pennacchio L."/>
            <person name="Pitluck S."/>
            <person name="Tapia R."/>
            <person name="Woyke T."/>
            <person name="Sobecky P.A."/>
        </authorList>
    </citation>
    <scope>NUCLEOTIDE SEQUENCE [LARGE SCALE GENOMIC DNA]</scope>
    <source>
        <strain evidence="11">ATCC 33071 / DSM 4594 / JCM 1683 / NBRC 105701 / NCIMB 13365 / CIP 78.65</strain>
    </source>
</reference>
<dbReference type="NCBIfam" id="TIGR01752">
    <property type="entry name" value="flav_long"/>
    <property type="match status" value="1"/>
</dbReference>
<dbReference type="Proteomes" id="UP000009010">
    <property type="component" value="Chromosome"/>
</dbReference>
<keyword evidence="11" id="KW-1185">Reference proteome</keyword>
<dbReference type="GO" id="GO:0010181">
    <property type="term" value="F:FMN binding"/>
    <property type="evidence" value="ECO:0007669"/>
    <property type="project" value="UniProtKB-UniRule"/>
</dbReference>
<evidence type="ECO:0000259" key="9">
    <source>
        <dbReference type="PROSITE" id="PS50902"/>
    </source>
</evidence>
<dbReference type="eggNOG" id="COG0716">
    <property type="taxonomic scope" value="Bacteria"/>
</dbReference>
<keyword evidence="4 8" id="KW-0813">Transport</keyword>
<dbReference type="InterPro" id="IPR001226">
    <property type="entry name" value="Flavodoxin_CS"/>
</dbReference>
<dbReference type="PANTHER" id="PTHR42809:SF3">
    <property type="entry name" value="FLAVODOXIN 2"/>
    <property type="match status" value="1"/>
</dbReference>
<dbReference type="InterPro" id="IPR010086">
    <property type="entry name" value="Flavodoxin_lc"/>
</dbReference>
<dbReference type="AlphaFoldDB" id="H2IW59"/>
<dbReference type="PROSITE" id="PS00201">
    <property type="entry name" value="FLAVODOXIN"/>
    <property type="match status" value="1"/>
</dbReference>
<keyword evidence="6 8" id="KW-0288">FMN</keyword>
<dbReference type="PIRSF" id="PIRSF038996">
    <property type="entry name" value="FldA"/>
    <property type="match status" value="1"/>
</dbReference>
<dbReference type="PATRIC" id="fig|745277.3.peg.775"/>
<evidence type="ECO:0000256" key="3">
    <source>
        <dbReference type="ARBA" id="ARBA00005267"/>
    </source>
</evidence>
<organism evidence="10 11">
    <name type="scientific">Rahnella aquatilis (strain ATCC 33071 / DSM 4594 / JCM 1683 / NBRC 105701 / NCIMB 13365 / CIP 78.65)</name>
    <dbReference type="NCBI Taxonomy" id="745277"/>
    <lineage>
        <taxon>Bacteria</taxon>
        <taxon>Pseudomonadati</taxon>
        <taxon>Pseudomonadota</taxon>
        <taxon>Gammaproteobacteria</taxon>
        <taxon>Enterobacterales</taxon>
        <taxon>Yersiniaceae</taxon>
        <taxon>Rahnella</taxon>
    </lineage>
</organism>
<evidence type="ECO:0000313" key="11">
    <source>
        <dbReference type="Proteomes" id="UP000009010"/>
    </source>
</evidence>
<name>H2IW59_RAHAC</name>
<evidence type="ECO:0000313" key="10">
    <source>
        <dbReference type="EMBL" id="AEX50728.1"/>
    </source>
</evidence>
<dbReference type="InterPro" id="IPR008254">
    <property type="entry name" value="Flavodoxin/NO_synth"/>
</dbReference>
<dbReference type="PROSITE" id="PS50902">
    <property type="entry name" value="FLAVODOXIN_LIKE"/>
    <property type="match status" value="1"/>
</dbReference>
<evidence type="ECO:0000256" key="5">
    <source>
        <dbReference type="ARBA" id="ARBA00022630"/>
    </source>
</evidence>
<evidence type="ECO:0000256" key="4">
    <source>
        <dbReference type="ARBA" id="ARBA00022448"/>
    </source>
</evidence>
<proteinExistence type="inferred from homology"/>
<feature type="domain" description="Flavodoxin-like" evidence="9">
    <location>
        <begin position="7"/>
        <end position="169"/>
    </location>
</feature>
<dbReference type="HOGENOM" id="CLU_051402_1_0_6"/>
<keyword evidence="5 8" id="KW-0285">Flavoprotein</keyword>
<gene>
    <name evidence="10" type="ordered locus">Rahaq2_0817</name>
</gene>
<dbReference type="KEGG" id="raq:Rahaq2_0817"/>
<evidence type="ECO:0000256" key="7">
    <source>
        <dbReference type="ARBA" id="ARBA00022982"/>
    </source>
</evidence>
<comment type="cofactor">
    <cofactor evidence="1 8">
        <name>FMN</name>
        <dbReference type="ChEBI" id="CHEBI:58210"/>
    </cofactor>
</comment>
<reference evidence="11" key="2">
    <citation type="submission" date="2012-01" db="EMBL/GenBank/DDBJ databases">
        <title>Complete sequence of chromosome of Rahnella aquatilis CIP 78.65.</title>
        <authorList>
            <person name="Lucas S."/>
            <person name="Han J."/>
            <person name="Lapidus A."/>
            <person name="Cheng J.-F."/>
            <person name="Goodwin L."/>
            <person name="Pitluck S."/>
            <person name="Peters L."/>
            <person name="Ovchinnikova G."/>
            <person name="Held B."/>
            <person name="Detter J.C."/>
            <person name="Han C."/>
            <person name="Tapia R."/>
            <person name="Land M."/>
            <person name="Hauser L."/>
            <person name="Kyrpides N."/>
            <person name="Ivanova N."/>
            <person name="Pagani I."/>
            <person name="Sobecky P."/>
            <person name="Martinez R."/>
            <person name="Woyke T."/>
        </authorList>
    </citation>
    <scope>NUCLEOTIDE SEQUENCE [LARGE SCALE GENOMIC DNA]</scope>
    <source>
        <strain evidence="11">ATCC 33071 / DSM 4594 / JCM 1683 / NBRC 105701 / NCIMB 13365 / CIP 78.65</strain>
    </source>
</reference>
<dbReference type="STRING" id="745277.Rahaq2_0817"/>
<dbReference type="Gene3D" id="3.40.50.360">
    <property type="match status" value="1"/>
</dbReference>
<keyword evidence="7 8" id="KW-0249">Electron transport</keyword>
<evidence type="ECO:0000256" key="1">
    <source>
        <dbReference type="ARBA" id="ARBA00001917"/>
    </source>
</evidence>
<dbReference type="EMBL" id="CP003244">
    <property type="protein sequence ID" value="AEX50728.1"/>
    <property type="molecule type" value="Genomic_DNA"/>
</dbReference>
<dbReference type="SUPFAM" id="SSF52218">
    <property type="entry name" value="Flavoproteins"/>
    <property type="match status" value="1"/>
</dbReference>
<evidence type="ECO:0000256" key="8">
    <source>
        <dbReference type="PIRNR" id="PIRNR038996"/>
    </source>
</evidence>
<dbReference type="PANTHER" id="PTHR42809">
    <property type="entry name" value="FLAVODOXIN 2"/>
    <property type="match status" value="1"/>
</dbReference>
<dbReference type="GO" id="GO:0009055">
    <property type="term" value="F:electron transfer activity"/>
    <property type="evidence" value="ECO:0007669"/>
    <property type="project" value="UniProtKB-UniRule"/>
</dbReference>
<sequence length="176" mass="20110">MAASMKIGLFYGSSTCYTEMAAEKIRDILGEELVDLHNIKDVDPDRMEDYNILILGIPTWDFGEIQEDWEAVWNQLPTLKLRGKIVAMYGMGDQLGYGEWFLDALGMLYHQLVPLGVHFIGFWPTEGFEFTSPKPLSADGKHFVGLALDDVNQFDLTEERLQQWCEQILLEMDALL</sequence>
<dbReference type="Pfam" id="PF00258">
    <property type="entry name" value="Flavodoxin_1"/>
    <property type="match status" value="1"/>
</dbReference>